<evidence type="ECO:0000256" key="3">
    <source>
        <dbReference type="ARBA" id="ARBA00023125"/>
    </source>
</evidence>
<dbReference type="Pfam" id="PF13495">
    <property type="entry name" value="Phage_int_SAM_4"/>
    <property type="match status" value="1"/>
</dbReference>
<dbReference type="InterPro" id="IPR010998">
    <property type="entry name" value="Integrase_recombinase_N"/>
</dbReference>
<name>A0A137YZC6_9ACTN</name>
<evidence type="ECO:0000259" key="8">
    <source>
        <dbReference type="PROSITE" id="PS51900"/>
    </source>
</evidence>
<feature type="domain" description="Core-binding (CB)" evidence="8">
    <location>
        <begin position="91"/>
        <end position="178"/>
    </location>
</feature>
<dbReference type="InterPro" id="IPR050090">
    <property type="entry name" value="Tyrosine_recombinase_XerCD"/>
</dbReference>
<dbReference type="InterPro" id="IPR002104">
    <property type="entry name" value="Integrase_catalytic"/>
</dbReference>
<dbReference type="InterPro" id="IPR013762">
    <property type="entry name" value="Integrase-like_cat_sf"/>
</dbReference>
<evidence type="ECO:0000256" key="4">
    <source>
        <dbReference type="ARBA" id="ARBA00023172"/>
    </source>
</evidence>
<dbReference type="PROSITE" id="PS51900">
    <property type="entry name" value="CB"/>
    <property type="match status" value="1"/>
</dbReference>
<dbReference type="Gene3D" id="1.10.150.130">
    <property type="match status" value="1"/>
</dbReference>
<dbReference type="SUPFAM" id="SSF56349">
    <property type="entry name" value="DNA breaking-rejoining enzymes"/>
    <property type="match status" value="1"/>
</dbReference>
<dbReference type="InterPro" id="IPR004107">
    <property type="entry name" value="Integrase_SAM-like_N"/>
</dbReference>
<gene>
    <name evidence="9" type="ORF">AXK61_07000</name>
</gene>
<organism evidence="9 10">
    <name type="scientific">Tsukamurella pseudospumae</name>
    <dbReference type="NCBI Taxonomy" id="239498"/>
    <lineage>
        <taxon>Bacteria</taxon>
        <taxon>Bacillati</taxon>
        <taxon>Actinomycetota</taxon>
        <taxon>Actinomycetes</taxon>
        <taxon>Mycobacteriales</taxon>
        <taxon>Tsukamurellaceae</taxon>
        <taxon>Tsukamurella</taxon>
    </lineage>
</organism>
<evidence type="ECO:0000256" key="1">
    <source>
        <dbReference type="ARBA" id="ARBA00008857"/>
    </source>
</evidence>
<keyword evidence="4" id="KW-0233">DNA recombination</keyword>
<evidence type="ECO:0000259" key="7">
    <source>
        <dbReference type="PROSITE" id="PS51898"/>
    </source>
</evidence>
<evidence type="ECO:0000313" key="9">
    <source>
        <dbReference type="EMBL" id="KXO91294.1"/>
    </source>
</evidence>
<dbReference type="PANTHER" id="PTHR30349:SF64">
    <property type="entry name" value="PROPHAGE INTEGRASE INTD-RELATED"/>
    <property type="match status" value="1"/>
</dbReference>
<sequence length="487" mass="54209">MAWITKYETTERRRGKPVATYRVTFKDVVRDEHGLPIPVDPAKPNGRKKTTNRQETFPTRELAEARRDELNAARHTNGTSALADQRIAGDLPFGHYAQAWIESQALKVAQGRLKQRTLDDYERVVKRYALDRFAAKAVASITPRDCELFLADLAARRLAPKTVNHAWLGLKNVLTYATRHGAIPANPCDQVDFNTGRAVGDREKFQHHPLTAEQVAATAQIVGKLYPVYELLAYFLPYSGLRKAECAGLEIQDLDFTTRPASAANDGTDSSVQCVVHVRRTKDRKGGEWVTSTPKSRKSRRSVPLPPWLAERMHAYLRDVHPRADEPTAPLWPSRKNGGYRVKGERTVMPLDWSQPPELGTWFETILAPALVEAGLPVSRPARAAKSATETAPAVPAQPAVRGVRLHDYGRHSFATMQLSAGVHFMLVSQWMGHAQYTLTLDTYGDWIPSQDGGALNNLPAPARIADTAEQSEPEREIAPVIQLFGR</sequence>
<dbReference type="Proteomes" id="UP000070409">
    <property type="component" value="Unassembled WGS sequence"/>
</dbReference>
<dbReference type="Gene3D" id="1.10.443.10">
    <property type="entry name" value="Intergrase catalytic core"/>
    <property type="match status" value="1"/>
</dbReference>
<dbReference type="EMBL" id="LSRE01000044">
    <property type="protein sequence ID" value="KXO91294.1"/>
    <property type="molecule type" value="Genomic_DNA"/>
</dbReference>
<keyword evidence="10" id="KW-1185">Reference proteome</keyword>
<accession>A0A137YZC6</accession>
<dbReference type="PANTHER" id="PTHR30349">
    <property type="entry name" value="PHAGE INTEGRASE-RELATED"/>
    <property type="match status" value="1"/>
</dbReference>
<comment type="similarity">
    <text evidence="1">Belongs to the 'phage' integrase family.</text>
</comment>
<feature type="domain" description="Tyr recombinase" evidence="7">
    <location>
        <begin position="205"/>
        <end position="457"/>
    </location>
</feature>
<dbReference type="InterPro" id="IPR044068">
    <property type="entry name" value="CB"/>
</dbReference>
<evidence type="ECO:0000256" key="5">
    <source>
        <dbReference type="PROSITE-ProRule" id="PRU01248"/>
    </source>
</evidence>
<dbReference type="InterPro" id="IPR011010">
    <property type="entry name" value="DNA_brk_join_enz"/>
</dbReference>
<dbReference type="PROSITE" id="PS51898">
    <property type="entry name" value="TYR_RECOMBINASE"/>
    <property type="match status" value="1"/>
</dbReference>
<reference evidence="9 10" key="1">
    <citation type="submission" date="2016-02" db="EMBL/GenBank/DDBJ databases">
        <authorList>
            <person name="Teng J.L."/>
            <person name="Tang Y."/>
            <person name="Huang Y."/>
            <person name="Guo F."/>
            <person name="Wei W."/>
            <person name="Chen J.H."/>
            <person name="Wong S.Y."/>
            <person name="Lau S.K."/>
            <person name="Woo P.C."/>
        </authorList>
    </citation>
    <scope>NUCLEOTIDE SEQUENCE [LARGE SCALE GENOMIC DNA]</scope>
    <source>
        <strain evidence="9 10">JCM 13375</strain>
    </source>
</reference>
<evidence type="ECO:0000313" key="10">
    <source>
        <dbReference type="Proteomes" id="UP000070409"/>
    </source>
</evidence>
<dbReference type="RefSeq" id="WP_068746630.1">
    <property type="nucleotide sequence ID" value="NZ_LSRE01000044.1"/>
</dbReference>
<keyword evidence="2" id="KW-0229">DNA integration</keyword>
<protein>
    <submittedName>
        <fullName evidence="9">Integrase</fullName>
    </submittedName>
</protein>
<feature type="region of interest" description="Disordered" evidence="6">
    <location>
        <begin position="34"/>
        <end position="55"/>
    </location>
</feature>
<evidence type="ECO:0000256" key="2">
    <source>
        <dbReference type="ARBA" id="ARBA00022908"/>
    </source>
</evidence>
<comment type="caution">
    <text evidence="9">The sequence shown here is derived from an EMBL/GenBank/DDBJ whole genome shotgun (WGS) entry which is preliminary data.</text>
</comment>
<keyword evidence="3 5" id="KW-0238">DNA-binding</keyword>
<proteinExistence type="inferred from homology"/>
<evidence type="ECO:0000256" key="6">
    <source>
        <dbReference type="SAM" id="MobiDB-lite"/>
    </source>
</evidence>